<dbReference type="Proteomes" id="UP000030645">
    <property type="component" value="Unassembled WGS sequence"/>
</dbReference>
<reference evidence="10" key="1">
    <citation type="submission" date="2013-01" db="EMBL/GenBank/DDBJ databases">
        <title>Draft Genome Sequence of a Mulberry Tree, Morus notabilis C.K. Schneid.</title>
        <authorList>
            <person name="He N."/>
            <person name="Zhao S."/>
        </authorList>
    </citation>
    <scope>NUCLEOTIDE SEQUENCE</scope>
</reference>
<accession>W9R489</accession>
<dbReference type="GO" id="GO:0048046">
    <property type="term" value="C:apoplast"/>
    <property type="evidence" value="ECO:0007669"/>
    <property type="project" value="UniProtKB-SubCell"/>
</dbReference>
<comment type="similarity">
    <text evidence="2">Belongs to the C-terminally encoded plant signaling peptide (CEP) family.</text>
</comment>
<dbReference type="GO" id="GO:1902025">
    <property type="term" value="P:nitrate import"/>
    <property type="evidence" value="ECO:0007669"/>
    <property type="project" value="TreeGrafter"/>
</dbReference>
<comment type="subcellular location">
    <subcellularLocation>
        <location evidence="1">Secreted</location>
        <location evidence="1">Extracellular space</location>
        <location evidence="1">Apoplast</location>
    </subcellularLocation>
</comment>
<name>W9R489_9ROSA</name>
<dbReference type="AlphaFoldDB" id="W9R489"/>
<keyword evidence="3" id="KW-0052">Apoplast</keyword>
<evidence type="ECO:0000256" key="2">
    <source>
        <dbReference type="ARBA" id="ARBA00008963"/>
    </source>
</evidence>
<dbReference type="GO" id="GO:0005179">
    <property type="term" value="F:hormone activity"/>
    <property type="evidence" value="ECO:0007669"/>
    <property type="project" value="UniProtKB-KW"/>
</dbReference>
<keyword evidence="4" id="KW-0964">Secreted</keyword>
<proteinExistence type="inferred from homology"/>
<evidence type="ECO:0000256" key="5">
    <source>
        <dbReference type="ARBA" id="ARBA00022702"/>
    </source>
</evidence>
<keyword evidence="6 8" id="KW-0732">Signal</keyword>
<sequence>MVKASHICLFFILIIVSHELLSVEARTLKKNVKLVGLKDAKPKAVVAREVASPRQLHRGVKDQLDGVVSAFRPTNPGHSPGVGHSIHN</sequence>
<dbReference type="GO" id="GO:0048364">
    <property type="term" value="P:root development"/>
    <property type="evidence" value="ECO:0007669"/>
    <property type="project" value="InterPro"/>
</dbReference>
<keyword evidence="7" id="KW-0379">Hydroxylation</keyword>
<evidence type="ECO:0000256" key="4">
    <source>
        <dbReference type="ARBA" id="ARBA00022525"/>
    </source>
</evidence>
<evidence type="ECO:0000313" key="10">
    <source>
        <dbReference type="Proteomes" id="UP000030645"/>
    </source>
</evidence>
<dbReference type="PANTHER" id="PTHR33348:SF3">
    <property type="entry name" value="PRECURSOR OF CEP1"/>
    <property type="match status" value="1"/>
</dbReference>
<dbReference type="GO" id="GO:1901371">
    <property type="term" value="P:regulation of leaf morphogenesis"/>
    <property type="evidence" value="ECO:0007669"/>
    <property type="project" value="TreeGrafter"/>
</dbReference>
<evidence type="ECO:0000313" key="9">
    <source>
        <dbReference type="EMBL" id="EXB55918.1"/>
    </source>
</evidence>
<keyword evidence="5" id="KW-0372">Hormone</keyword>
<keyword evidence="10" id="KW-1185">Reference proteome</keyword>
<feature type="signal peptide" evidence="8">
    <location>
        <begin position="1"/>
        <end position="25"/>
    </location>
</feature>
<feature type="chain" id="PRO_5004931142" evidence="8">
    <location>
        <begin position="26"/>
        <end position="88"/>
    </location>
</feature>
<evidence type="ECO:0000256" key="3">
    <source>
        <dbReference type="ARBA" id="ARBA00022523"/>
    </source>
</evidence>
<organism evidence="9 10">
    <name type="scientific">Morus notabilis</name>
    <dbReference type="NCBI Taxonomy" id="981085"/>
    <lineage>
        <taxon>Eukaryota</taxon>
        <taxon>Viridiplantae</taxon>
        <taxon>Streptophyta</taxon>
        <taxon>Embryophyta</taxon>
        <taxon>Tracheophyta</taxon>
        <taxon>Spermatophyta</taxon>
        <taxon>Magnoliopsida</taxon>
        <taxon>eudicotyledons</taxon>
        <taxon>Gunneridae</taxon>
        <taxon>Pentapetalae</taxon>
        <taxon>rosids</taxon>
        <taxon>fabids</taxon>
        <taxon>Rosales</taxon>
        <taxon>Moraceae</taxon>
        <taxon>Moreae</taxon>
        <taxon>Morus</taxon>
    </lineage>
</organism>
<evidence type="ECO:0000256" key="7">
    <source>
        <dbReference type="ARBA" id="ARBA00023278"/>
    </source>
</evidence>
<protein>
    <submittedName>
        <fullName evidence="9">Uncharacterized protein</fullName>
    </submittedName>
</protein>
<evidence type="ECO:0000256" key="6">
    <source>
        <dbReference type="ARBA" id="ARBA00022729"/>
    </source>
</evidence>
<dbReference type="PANTHER" id="PTHR33348">
    <property type="entry name" value="PRECURSOR OF CEP5"/>
    <property type="match status" value="1"/>
</dbReference>
<dbReference type="InterPro" id="IPR033250">
    <property type="entry name" value="CEP"/>
</dbReference>
<evidence type="ECO:0000256" key="8">
    <source>
        <dbReference type="SAM" id="SignalP"/>
    </source>
</evidence>
<dbReference type="GO" id="GO:0006995">
    <property type="term" value="P:cellular response to nitrogen starvation"/>
    <property type="evidence" value="ECO:0007669"/>
    <property type="project" value="UniProtKB-ARBA"/>
</dbReference>
<dbReference type="GO" id="GO:2000280">
    <property type="term" value="P:regulation of root development"/>
    <property type="evidence" value="ECO:0007669"/>
    <property type="project" value="TreeGrafter"/>
</dbReference>
<dbReference type="EMBL" id="KE344274">
    <property type="protein sequence ID" value="EXB55918.1"/>
    <property type="molecule type" value="Genomic_DNA"/>
</dbReference>
<evidence type="ECO:0000256" key="1">
    <source>
        <dbReference type="ARBA" id="ARBA00004271"/>
    </source>
</evidence>
<gene>
    <name evidence="9" type="ORF">L484_008269</name>
</gene>